<dbReference type="EMBL" id="JBJUIK010000011">
    <property type="protein sequence ID" value="KAL3512789.1"/>
    <property type="molecule type" value="Genomic_DNA"/>
</dbReference>
<feature type="domain" description="F-box" evidence="1">
    <location>
        <begin position="22"/>
        <end position="58"/>
    </location>
</feature>
<dbReference type="PANTHER" id="PTHR34145:SF68">
    <property type="entry name" value="FBD DOMAIN-CONTAINING PROTEIN"/>
    <property type="match status" value="1"/>
</dbReference>
<dbReference type="SUPFAM" id="SSF81383">
    <property type="entry name" value="F-box domain"/>
    <property type="match status" value="1"/>
</dbReference>
<dbReference type="Proteomes" id="UP001630127">
    <property type="component" value="Unassembled WGS sequence"/>
</dbReference>
<dbReference type="InterPro" id="IPR053772">
    <property type="entry name" value="At1g61320/At1g61330-like"/>
</dbReference>
<dbReference type="Pfam" id="PF23622">
    <property type="entry name" value="LRR_At1g61320_AtMIF1"/>
    <property type="match status" value="1"/>
</dbReference>
<dbReference type="InterPro" id="IPR036047">
    <property type="entry name" value="F-box-like_dom_sf"/>
</dbReference>
<evidence type="ECO:0000259" key="2">
    <source>
        <dbReference type="Pfam" id="PF23622"/>
    </source>
</evidence>
<evidence type="ECO:0008006" key="5">
    <source>
        <dbReference type="Google" id="ProtNLM"/>
    </source>
</evidence>
<keyword evidence="4" id="KW-1185">Reference proteome</keyword>
<dbReference type="SUPFAM" id="SSF52047">
    <property type="entry name" value="RNI-like"/>
    <property type="match status" value="1"/>
</dbReference>
<comment type="caution">
    <text evidence="3">The sequence shown here is derived from an EMBL/GenBank/DDBJ whole genome shotgun (WGS) entry which is preliminary data.</text>
</comment>
<dbReference type="CDD" id="cd22160">
    <property type="entry name" value="F-box_AtFBL13-like"/>
    <property type="match status" value="1"/>
</dbReference>
<feature type="domain" description="At1g61320/AtMIF1 LRR" evidence="2">
    <location>
        <begin position="92"/>
        <end position="413"/>
    </location>
</feature>
<evidence type="ECO:0000313" key="4">
    <source>
        <dbReference type="Proteomes" id="UP001630127"/>
    </source>
</evidence>
<protein>
    <recommendedName>
        <fullName evidence="5">F-box domain-containing protein</fullName>
    </recommendedName>
</protein>
<reference evidence="3 4" key="1">
    <citation type="submission" date="2024-11" db="EMBL/GenBank/DDBJ databases">
        <title>A near-complete genome assembly of Cinchona calisaya.</title>
        <authorList>
            <person name="Lian D.C."/>
            <person name="Zhao X.W."/>
            <person name="Wei L."/>
        </authorList>
    </citation>
    <scope>NUCLEOTIDE SEQUENCE [LARGE SCALE GENOMIC DNA]</scope>
    <source>
        <tissue evidence="3">Nenye</tissue>
    </source>
</reference>
<name>A0ABD2YZU8_9GENT</name>
<organism evidence="3 4">
    <name type="scientific">Cinchona calisaya</name>
    <dbReference type="NCBI Taxonomy" id="153742"/>
    <lineage>
        <taxon>Eukaryota</taxon>
        <taxon>Viridiplantae</taxon>
        <taxon>Streptophyta</taxon>
        <taxon>Embryophyta</taxon>
        <taxon>Tracheophyta</taxon>
        <taxon>Spermatophyta</taxon>
        <taxon>Magnoliopsida</taxon>
        <taxon>eudicotyledons</taxon>
        <taxon>Gunneridae</taxon>
        <taxon>Pentapetalae</taxon>
        <taxon>asterids</taxon>
        <taxon>lamiids</taxon>
        <taxon>Gentianales</taxon>
        <taxon>Rubiaceae</taxon>
        <taxon>Cinchonoideae</taxon>
        <taxon>Cinchoneae</taxon>
        <taxon>Cinchona</taxon>
    </lineage>
</organism>
<gene>
    <name evidence="3" type="ORF">ACH5RR_025506</name>
</gene>
<dbReference type="Pfam" id="PF00646">
    <property type="entry name" value="F-box"/>
    <property type="match status" value="1"/>
</dbReference>
<dbReference type="AlphaFoldDB" id="A0ABD2YZU8"/>
<evidence type="ECO:0000259" key="1">
    <source>
        <dbReference type="Pfam" id="PF00646"/>
    </source>
</evidence>
<dbReference type="InterPro" id="IPR053781">
    <property type="entry name" value="F-box_AtFBL13-like"/>
</dbReference>
<dbReference type="InterPro" id="IPR001810">
    <property type="entry name" value="F-box_dom"/>
</dbReference>
<dbReference type="InterPro" id="IPR055357">
    <property type="entry name" value="LRR_At1g61320_AtMIF1"/>
</dbReference>
<accession>A0ABD2YZU8</accession>
<dbReference type="PANTHER" id="PTHR34145">
    <property type="entry name" value="OS02G0105600 PROTEIN"/>
    <property type="match status" value="1"/>
</dbReference>
<proteinExistence type="predicted"/>
<sequence length="450" mass="51763">MEQTNFRDVKLKRDNNFLEDFISGLPDEILISIISLLTTKEAVLTSILSTRWRFLWRYISHLNFECSGSISRIDQFNILLAAERRNFVNWVNHVCTSIRVEKIKEFRVNLCLDHSSTSDVDKWVEFALRKGTESLDLTMLYPPVSGSVHNSYIMSDVFCPTLMNSPSFSSGIMNLKLLTLKNVNVSGELVEHFLVHCPMLQDLTVDGSLLLRNLKVCGASLQLKFLKIVSCYHLTNIEISAPKLVSIQYKGCRYMLRIHNVPSLLDLMIDGQTFLCITHPFISVQHNFSQLQTLALKRYSIEENVELPRSLQLASLRELTLTVKAYSSKNLLRNLSFLMESSPLLKKFTLQITSVPQFSLWKEEDTTIKHLHQNLELMKIIGFSCIEEEIRIIWELVESAVALEKLVIDPKYSDIVNWQSEGVKQAIRETFTRHIPSILERSPRIDLVIL</sequence>
<evidence type="ECO:0000313" key="3">
    <source>
        <dbReference type="EMBL" id="KAL3512789.1"/>
    </source>
</evidence>